<reference evidence="11 12" key="1">
    <citation type="journal article" date="2011" name="J. Biotechnol.">
        <title>High-quality genome sequence of Pichia pastoris CBS7435.</title>
        <authorList>
            <person name="Kuberl A."/>
            <person name="Schneider J."/>
            <person name="Thallinger G.G."/>
            <person name="Anderl I."/>
            <person name="Wibberg D."/>
            <person name="Hajek T."/>
            <person name="Jaenicke S."/>
            <person name="Brinkrolf K."/>
            <person name="Goesmann A."/>
            <person name="Szczepanowski R."/>
            <person name="Puhler A."/>
            <person name="Schwab H."/>
            <person name="Glieder A."/>
            <person name="Pichler H."/>
        </authorList>
    </citation>
    <scope>NUCLEOTIDE SEQUENCE [LARGE SCALE GENOMIC DNA]</scope>
    <source>
        <strain evidence="12">ATCC 76273 / CBS 7435 / CECT 11047 / NRRL Y-11430 / Wegner 21-1</strain>
    </source>
</reference>
<reference evidence="11 12" key="3">
    <citation type="journal article" date="2016" name="FEMS Yeast Res.">
        <title>Curation of the genome annotation of Pichia pastoris (Komagataella phaffii) CBS7435 from gene level to protein function.</title>
        <authorList>
            <person name="Valli M."/>
            <person name="Tatto N.E."/>
            <person name="Peymann A."/>
            <person name="Gruber C."/>
            <person name="Landes N."/>
            <person name="Ekker H."/>
            <person name="Thallinger G.G."/>
            <person name="Mattanovich D."/>
            <person name="Gasser B."/>
            <person name="Graf A.B."/>
        </authorList>
    </citation>
    <scope>GENOME REANNOTATION</scope>
    <source>
        <strain evidence="11 12">ATCC 76273 / CBS 7435 / CECT 11047 / NRRL Y-11430 / Wegner 21-1</strain>
    </source>
</reference>
<evidence type="ECO:0000256" key="7">
    <source>
        <dbReference type="ARBA" id="ARBA00023242"/>
    </source>
</evidence>
<evidence type="ECO:0000313" key="12">
    <source>
        <dbReference type="Proteomes" id="UP000006853"/>
    </source>
</evidence>
<protein>
    <recommendedName>
        <fullName evidence="4 8">Regulator of rDNA transcription 14</fullName>
    </recommendedName>
</protein>
<evidence type="ECO:0000256" key="9">
    <source>
        <dbReference type="SAM" id="Coils"/>
    </source>
</evidence>
<evidence type="ECO:0000313" key="11">
    <source>
        <dbReference type="EMBL" id="CCA41051.1"/>
    </source>
</evidence>
<dbReference type="SMR" id="F2R073"/>
<evidence type="ECO:0000256" key="4">
    <source>
        <dbReference type="ARBA" id="ARBA00014115"/>
    </source>
</evidence>
<feature type="compositionally biased region" description="Basic and acidic residues" evidence="10">
    <location>
        <begin position="153"/>
        <end position="176"/>
    </location>
</feature>
<comment type="similarity">
    <text evidence="3 8">Belongs to the RRT14 family.</text>
</comment>
<name>F2R073_KOMPC</name>
<sequence length="219" mass="25163">MNKFSSDSSRTTAQSTINKLLVNLIPGSQLNDAKVAKKAKKSSSAKIISDQIGSRMEFKRNEEKRRKFLKQNNLKKRKMKRKSKDLEAQLERIARLSNIKELQQMSEDSNDPLLDQVIDKKITALLSWTTDNSELGTEIEKLKKDILNTDNEEVRRRKSYRDEEREEAEFRSEVEKGSIAYPGLTPGLAPVGLSDDEDDEEEDESDGFDKEEEEDQFSE</sequence>
<comment type="subcellular location">
    <subcellularLocation>
        <location evidence="2 8">Nucleus</location>
        <location evidence="2 8">Nucleolus</location>
    </subcellularLocation>
</comment>
<dbReference type="InterPro" id="IPR031404">
    <property type="entry name" value="Rrt14"/>
</dbReference>
<keyword evidence="6 8" id="KW-0804">Transcription</keyword>
<reference key="2">
    <citation type="submission" date="2011-04" db="EMBL/GenBank/DDBJ databases">
        <title>High-quality genome sequence of Pichia pastoris CBS 7435.</title>
        <authorList>
            <person name="Kueberl A."/>
            <person name="Schneider J."/>
            <person name="Thallinger G.G."/>
            <person name="Anderl I."/>
            <person name="Wibberg D."/>
            <person name="Hajek T."/>
            <person name="Jaenicke S."/>
            <person name="Brinkrolf K."/>
            <person name="Goesmann A."/>
            <person name="Szczepanowski R."/>
            <person name="Puehler A."/>
            <person name="Schwab H."/>
            <person name="Glieder A."/>
            <person name="Pichler H."/>
        </authorList>
    </citation>
    <scope>NUCLEOTIDE SEQUENCE</scope>
    <source>
        <strain>CBS 7435</strain>
    </source>
</reference>
<evidence type="ECO:0000256" key="10">
    <source>
        <dbReference type="SAM" id="MobiDB-lite"/>
    </source>
</evidence>
<feature type="coiled-coil region" evidence="9">
    <location>
        <begin position="69"/>
        <end position="96"/>
    </location>
</feature>
<dbReference type="Pfam" id="PF17075">
    <property type="entry name" value="RRT14"/>
    <property type="match status" value="1"/>
</dbReference>
<evidence type="ECO:0000256" key="8">
    <source>
        <dbReference type="RuleBase" id="RU362137"/>
    </source>
</evidence>
<evidence type="ECO:0000256" key="6">
    <source>
        <dbReference type="ARBA" id="ARBA00023163"/>
    </source>
</evidence>
<comment type="function">
    <text evidence="1 8">Involved in ribosome biogenesis, probably through modulation of rDNA transcription.</text>
</comment>
<evidence type="ECO:0000256" key="3">
    <source>
        <dbReference type="ARBA" id="ARBA00007142"/>
    </source>
</evidence>
<dbReference type="EMBL" id="FR839631">
    <property type="protein sequence ID" value="CCA41051.1"/>
    <property type="molecule type" value="Genomic_DNA"/>
</dbReference>
<proteinExistence type="inferred from homology"/>
<dbReference type="GO" id="GO:0005730">
    <property type="term" value="C:nucleolus"/>
    <property type="evidence" value="ECO:0007669"/>
    <property type="project" value="UniProtKB-SubCell"/>
</dbReference>
<keyword evidence="7 8" id="KW-0539">Nucleus</keyword>
<gene>
    <name evidence="8" type="primary">RRT14</name>
    <name evidence="11" type="ordered locus">PP7435_Chr4-0900</name>
</gene>
<evidence type="ECO:0000256" key="1">
    <source>
        <dbReference type="ARBA" id="ARBA00002711"/>
    </source>
</evidence>
<organism evidence="11 12">
    <name type="scientific">Komagataella phaffii (strain ATCC 76273 / CBS 7435 / CECT 11047 / NRRL Y-11430 / Wegner 21-1)</name>
    <name type="common">Yeast</name>
    <name type="synonym">Pichia pastoris</name>
    <dbReference type="NCBI Taxonomy" id="981350"/>
    <lineage>
        <taxon>Eukaryota</taxon>
        <taxon>Fungi</taxon>
        <taxon>Dikarya</taxon>
        <taxon>Ascomycota</taxon>
        <taxon>Saccharomycotina</taxon>
        <taxon>Pichiomycetes</taxon>
        <taxon>Pichiales</taxon>
        <taxon>Pichiaceae</taxon>
        <taxon>Komagataella</taxon>
    </lineage>
</organism>
<keyword evidence="5 8" id="KW-0805">Transcription regulation</keyword>
<dbReference type="HOGENOM" id="CLU_095038_0_0_1"/>
<dbReference type="Proteomes" id="UP000006853">
    <property type="component" value="Chromosome 4"/>
</dbReference>
<feature type="compositionally biased region" description="Acidic residues" evidence="10">
    <location>
        <begin position="194"/>
        <end position="219"/>
    </location>
</feature>
<evidence type="ECO:0000256" key="5">
    <source>
        <dbReference type="ARBA" id="ARBA00023015"/>
    </source>
</evidence>
<dbReference type="AlphaFoldDB" id="F2R073"/>
<keyword evidence="12" id="KW-1185">Reference proteome</keyword>
<keyword evidence="9" id="KW-0175">Coiled coil</keyword>
<evidence type="ECO:0000256" key="2">
    <source>
        <dbReference type="ARBA" id="ARBA00004604"/>
    </source>
</evidence>
<accession>F2R073</accession>
<feature type="region of interest" description="Disordered" evidence="10">
    <location>
        <begin position="153"/>
        <end position="219"/>
    </location>
</feature>